<keyword evidence="6 9" id="KW-0460">Magnesium</keyword>
<feature type="site" description="Transition state stabilizer" evidence="9">
    <location>
        <position position="17"/>
    </location>
</feature>
<dbReference type="PANTHER" id="PTHR21342">
    <property type="entry name" value="PHOSPHOPANTETHEINE ADENYLYLTRANSFERASE"/>
    <property type="match status" value="1"/>
</dbReference>
<dbReference type="Gene3D" id="3.40.50.620">
    <property type="entry name" value="HUPs"/>
    <property type="match status" value="1"/>
</dbReference>
<protein>
    <recommendedName>
        <fullName evidence="9">Phosphopantetheine adenylyltransferase</fullName>
        <ecNumber evidence="9">2.7.7.3</ecNumber>
    </recommendedName>
    <alternativeName>
        <fullName evidence="9">Dephospho-CoA pyrophosphorylase</fullName>
    </alternativeName>
    <alternativeName>
        <fullName evidence="9">Pantetheine-phosphate adenylyltransferase</fullName>
        <shortName evidence="9">PPAT</shortName>
    </alternativeName>
</protein>
<feature type="binding site" evidence="9">
    <location>
        <position position="17"/>
    </location>
    <ligand>
        <name>ATP</name>
        <dbReference type="ChEBI" id="CHEBI:30616"/>
    </ligand>
</feature>
<dbReference type="PANTHER" id="PTHR21342:SF1">
    <property type="entry name" value="PHOSPHOPANTETHEINE ADENYLYLTRANSFERASE"/>
    <property type="match status" value="1"/>
</dbReference>
<evidence type="ECO:0000256" key="8">
    <source>
        <dbReference type="ARBA" id="ARBA00029346"/>
    </source>
</evidence>
<dbReference type="NCBIfam" id="TIGR00125">
    <property type="entry name" value="cyt_tran_rel"/>
    <property type="match status" value="1"/>
</dbReference>
<keyword evidence="3 9" id="KW-0548">Nucleotidyltransferase</keyword>
<feature type="binding site" evidence="9">
    <location>
        <begin position="123"/>
        <end position="129"/>
    </location>
    <ligand>
        <name>ATP</name>
        <dbReference type="ChEBI" id="CHEBI:30616"/>
    </ligand>
</feature>
<sequence>MIKVIYPGTFDPITNGHVDIIARAAKLFSQVMVAVAKNPSKGTLVSFDDRIFLTKEALAHLPNVEVIGFDGLLANLVKEQNITAIVRGVRNSIDFEYERQLVDVNAHLANNVETILLTASEKVGYISSTVVREVFLHEGDVGGMVPENVLNYLLSLK</sequence>
<dbReference type="AlphaFoldDB" id="A0A448TV19"/>
<evidence type="ECO:0000259" key="10">
    <source>
        <dbReference type="Pfam" id="PF01467"/>
    </source>
</evidence>
<dbReference type="OrthoDB" id="9806661at2"/>
<keyword evidence="2 9" id="KW-0808">Transferase</keyword>
<feature type="binding site" evidence="9">
    <location>
        <position position="87"/>
    </location>
    <ligand>
        <name>substrate</name>
    </ligand>
</feature>
<dbReference type="KEGG" id="adp:NCTC12871_01255"/>
<dbReference type="CDD" id="cd02163">
    <property type="entry name" value="PPAT"/>
    <property type="match status" value="1"/>
</dbReference>
<dbReference type="EC" id="2.7.7.3" evidence="9"/>
<dbReference type="InterPro" id="IPR004821">
    <property type="entry name" value="Cyt_trans-like"/>
</dbReference>
<keyword evidence="4 9" id="KW-0547">Nucleotide-binding</keyword>
<keyword evidence="5 9" id="KW-0067">ATP-binding</keyword>
<dbReference type="PRINTS" id="PR01020">
    <property type="entry name" value="LPSBIOSNTHSS"/>
</dbReference>
<comment type="function">
    <text evidence="9">Reversibly transfers an adenylyl group from ATP to 4'-phosphopantetheine, yielding dephospho-CoA (dPCoA) and pyrophosphate.</text>
</comment>
<evidence type="ECO:0000256" key="7">
    <source>
        <dbReference type="ARBA" id="ARBA00022993"/>
    </source>
</evidence>
<dbReference type="SUPFAM" id="SSF52374">
    <property type="entry name" value="Nucleotidylyl transferase"/>
    <property type="match status" value="1"/>
</dbReference>
<feature type="binding site" evidence="9">
    <location>
        <position position="41"/>
    </location>
    <ligand>
        <name>substrate</name>
    </ligand>
</feature>
<dbReference type="GO" id="GO:0005737">
    <property type="term" value="C:cytoplasm"/>
    <property type="evidence" value="ECO:0007669"/>
    <property type="project" value="UniProtKB-SubCell"/>
</dbReference>
<feature type="binding site" evidence="9">
    <location>
        <position position="98"/>
    </location>
    <ligand>
        <name>ATP</name>
        <dbReference type="ChEBI" id="CHEBI:30616"/>
    </ligand>
</feature>
<comment type="subcellular location">
    <subcellularLocation>
        <location evidence="9">Cytoplasm</location>
    </subcellularLocation>
</comment>
<feature type="binding site" evidence="9">
    <location>
        <begin position="9"/>
        <end position="10"/>
    </location>
    <ligand>
        <name>ATP</name>
        <dbReference type="ChEBI" id="CHEBI:30616"/>
    </ligand>
</feature>
<dbReference type="Proteomes" id="UP000279799">
    <property type="component" value="Chromosome"/>
</dbReference>
<comment type="pathway">
    <text evidence="9">Cofactor biosynthesis; coenzyme A biosynthesis; CoA from (R)-pantothenate: step 4/5.</text>
</comment>
<feature type="binding site" evidence="9">
    <location>
        <position position="73"/>
    </location>
    <ligand>
        <name>substrate</name>
    </ligand>
</feature>
<dbReference type="EMBL" id="LR134510">
    <property type="protein sequence ID" value="VEJ09770.1"/>
    <property type="molecule type" value="Genomic_DNA"/>
</dbReference>
<comment type="catalytic activity">
    <reaction evidence="8 9">
        <text>(R)-4'-phosphopantetheine + ATP + H(+) = 3'-dephospho-CoA + diphosphate</text>
        <dbReference type="Rhea" id="RHEA:19801"/>
        <dbReference type="ChEBI" id="CHEBI:15378"/>
        <dbReference type="ChEBI" id="CHEBI:30616"/>
        <dbReference type="ChEBI" id="CHEBI:33019"/>
        <dbReference type="ChEBI" id="CHEBI:57328"/>
        <dbReference type="ChEBI" id="CHEBI:61723"/>
        <dbReference type="EC" id="2.7.7.3"/>
    </reaction>
</comment>
<accession>A0A448TV19</accession>
<gene>
    <name evidence="9 11" type="primary">coaD</name>
    <name evidence="11" type="ORF">NCTC12871_01255</name>
</gene>
<evidence type="ECO:0000256" key="3">
    <source>
        <dbReference type="ARBA" id="ARBA00022695"/>
    </source>
</evidence>
<dbReference type="GO" id="GO:0015937">
    <property type="term" value="P:coenzyme A biosynthetic process"/>
    <property type="evidence" value="ECO:0007669"/>
    <property type="project" value="UniProtKB-UniRule"/>
</dbReference>
<comment type="similarity">
    <text evidence="9">Belongs to the bacterial CoaD family.</text>
</comment>
<dbReference type="Pfam" id="PF01467">
    <property type="entry name" value="CTP_transf_like"/>
    <property type="match status" value="1"/>
</dbReference>
<evidence type="ECO:0000256" key="9">
    <source>
        <dbReference type="HAMAP-Rule" id="MF_00151"/>
    </source>
</evidence>
<dbReference type="RefSeq" id="WP_126599973.1">
    <property type="nucleotide sequence ID" value="NZ_LR134510.1"/>
</dbReference>
<evidence type="ECO:0000256" key="5">
    <source>
        <dbReference type="ARBA" id="ARBA00022840"/>
    </source>
</evidence>
<proteinExistence type="inferred from homology"/>
<feature type="domain" description="Cytidyltransferase-like" evidence="10">
    <location>
        <begin position="5"/>
        <end position="133"/>
    </location>
</feature>
<evidence type="ECO:0000256" key="2">
    <source>
        <dbReference type="ARBA" id="ARBA00022679"/>
    </source>
</evidence>
<comment type="cofactor">
    <cofactor evidence="9">
        <name>Mg(2+)</name>
        <dbReference type="ChEBI" id="CHEBI:18420"/>
    </cofactor>
</comment>
<keyword evidence="7 9" id="KW-0173">Coenzyme A biosynthesis</keyword>
<feature type="binding site" evidence="9">
    <location>
        <begin position="88"/>
        <end position="90"/>
    </location>
    <ligand>
        <name>ATP</name>
        <dbReference type="ChEBI" id="CHEBI:30616"/>
    </ligand>
</feature>
<feature type="binding site" evidence="9">
    <location>
        <position position="9"/>
    </location>
    <ligand>
        <name>substrate</name>
    </ligand>
</feature>
<reference evidence="11 12" key="1">
    <citation type="submission" date="2018-12" db="EMBL/GenBank/DDBJ databases">
        <authorList>
            <consortium name="Pathogen Informatics"/>
        </authorList>
    </citation>
    <scope>NUCLEOTIDE SEQUENCE [LARGE SCALE GENOMIC DNA]</scope>
    <source>
        <strain evidence="11 12">NCTC12871</strain>
    </source>
</reference>
<evidence type="ECO:0000313" key="11">
    <source>
        <dbReference type="EMBL" id="VEJ09770.1"/>
    </source>
</evidence>
<keyword evidence="1 9" id="KW-0963">Cytoplasm</keyword>
<dbReference type="GO" id="GO:0005524">
    <property type="term" value="F:ATP binding"/>
    <property type="evidence" value="ECO:0007669"/>
    <property type="project" value="UniProtKB-KW"/>
</dbReference>
<evidence type="ECO:0000256" key="4">
    <source>
        <dbReference type="ARBA" id="ARBA00022741"/>
    </source>
</evidence>
<evidence type="ECO:0000313" key="12">
    <source>
        <dbReference type="Proteomes" id="UP000279799"/>
    </source>
</evidence>
<evidence type="ECO:0000256" key="1">
    <source>
        <dbReference type="ARBA" id="ARBA00022490"/>
    </source>
</evidence>
<dbReference type="UniPathway" id="UPA00241">
    <property type="reaction ID" value="UER00355"/>
</dbReference>
<name>A0A448TV19_9PAST</name>
<dbReference type="InterPro" id="IPR014729">
    <property type="entry name" value="Rossmann-like_a/b/a_fold"/>
</dbReference>
<comment type="subunit">
    <text evidence="9">Homohexamer.</text>
</comment>
<organism evidence="11 12">
    <name type="scientific">Actinobacillus delphinicola</name>
    <dbReference type="NCBI Taxonomy" id="51161"/>
    <lineage>
        <taxon>Bacteria</taxon>
        <taxon>Pseudomonadati</taxon>
        <taxon>Pseudomonadota</taxon>
        <taxon>Gammaproteobacteria</taxon>
        <taxon>Pasteurellales</taxon>
        <taxon>Pasteurellaceae</taxon>
        <taxon>Actinobacillus</taxon>
    </lineage>
</organism>
<evidence type="ECO:0000256" key="6">
    <source>
        <dbReference type="ARBA" id="ARBA00022842"/>
    </source>
</evidence>
<dbReference type="NCBIfam" id="TIGR01510">
    <property type="entry name" value="coaD_prev_kdtB"/>
    <property type="match status" value="1"/>
</dbReference>
<dbReference type="GO" id="GO:0004595">
    <property type="term" value="F:pantetheine-phosphate adenylyltransferase activity"/>
    <property type="evidence" value="ECO:0007669"/>
    <property type="project" value="UniProtKB-UniRule"/>
</dbReference>
<dbReference type="InterPro" id="IPR001980">
    <property type="entry name" value="PPAT"/>
</dbReference>
<dbReference type="HAMAP" id="MF_00151">
    <property type="entry name" value="PPAT_bact"/>
    <property type="match status" value="1"/>
</dbReference>
<keyword evidence="12" id="KW-1185">Reference proteome</keyword>